<dbReference type="Gene3D" id="3.40.718.10">
    <property type="entry name" value="Isopropylmalate Dehydrogenase"/>
    <property type="match status" value="1"/>
</dbReference>
<dbReference type="EMBL" id="BAABFO010000005">
    <property type="protein sequence ID" value="GAA4328483.1"/>
    <property type="molecule type" value="Genomic_DNA"/>
</dbReference>
<name>A0ABP8GQK2_9BURK</name>
<keyword evidence="5" id="KW-1185">Reference proteome</keyword>
<evidence type="ECO:0000313" key="4">
    <source>
        <dbReference type="EMBL" id="GAA4328483.1"/>
    </source>
</evidence>
<dbReference type="SUPFAM" id="SSF53659">
    <property type="entry name" value="Isocitrate/Isopropylmalate dehydrogenase-like"/>
    <property type="match status" value="1"/>
</dbReference>
<dbReference type="RefSeq" id="WP_345247774.1">
    <property type="nucleotide sequence ID" value="NZ_BAABFO010000005.1"/>
</dbReference>
<dbReference type="InterPro" id="IPR019818">
    <property type="entry name" value="IsoCit/isopropylmalate_DH_CS"/>
</dbReference>
<dbReference type="InterPro" id="IPR024084">
    <property type="entry name" value="IsoPropMal-DH-like_dom"/>
</dbReference>
<dbReference type="PROSITE" id="PS00470">
    <property type="entry name" value="IDH_IMDH"/>
    <property type="match status" value="1"/>
</dbReference>
<evidence type="ECO:0000256" key="1">
    <source>
        <dbReference type="ARBA" id="ARBA00007769"/>
    </source>
</evidence>
<accession>A0ABP8GQK2</accession>
<comment type="similarity">
    <text evidence="1">Belongs to the isocitrate and isopropylmalate dehydrogenases family.</text>
</comment>
<dbReference type="Proteomes" id="UP001501671">
    <property type="component" value="Unassembled WGS sequence"/>
</dbReference>
<keyword evidence="2" id="KW-0560">Oxidoreductase</keyword>
<dbReference type="PANTHER" id="PTHR11835">
    <property type="entry name" value="DECARBOXYLATING DEHYDROGENASES-ISOCITRATE, ISOPROPYLMALATE, TARTRATE"/>
    <property type="match status" value="1"/>
</dbReference>
<sequence length="357" mass="37490">MKLAVLPGDDIGPEIVDAALGVLQAVSGAFGLGLEYDVHEVGMASWRKIGTTLHPDVVEAARRADGVVLGPAGMTAYPPASDGGLNIPGTIRKQLDLFANLRPARSRPGVPKAHPGLDILIVRENTEGFYADRTMFLGYGEFMPTPDVAMSVRKVTAAASRRIAKVAFEMAAQRRGKVTSVGKRHVLQMTDGLFMREAEAEAALHPEVEYLEVDVDAMAADLYSRPERYDVLLTTNMFGDILSNQAVALSGGLGLAAALNVGAQHAAANAGHGSAPDIAGRGIANPTGIILSSAMLLRWLGQRHEREEYGAAALAIESAVDKCLGDAGSRTGDLGGRIDTAGFARAVCANLQARPAT</sequence>
<dbReference type="PANTHER" id="PTHR11835:SF34">
    <property type="entry name" value="ISOCITRATE DEHYDROGENASE [NAD] SUBUNIT ALPHA, MITOCHONDRIAL"/>
    <property type="match status" value="1"/>
</dbReference>
<evidence type="ECO:0000259" key="3">
    <source>
        <dbReference type="SMART" id="SM01329"/>
    </source>
</evidence>
<gene>
    <name evidence="4" type="ORF">GCM10023144_14330</name>
</gene>
<evidence type="ECO:0000313" key="5">
    <source>
        <dbReference type="Proteomes" id="UP001501671"/>
    </source>
</evidence>
<reference evidence="5" key="1">
    <citation type="journal article" date="2019" name="Int. J. Syst. Evol. Microbiol.">
        <title>The Global Catalogue of Microorganisms (GCM) 10K type strain sequencing project: providing services to taxonomists for standard genome sequencing and annotation.</title>
        <authorList>
            <consortium name="The Broad Institute Genomics Platform"/>
            <consortium name="The Broad Institute Genome Sequencing Center for Infectious Disease"/>
            <person name="Wu L."/>
            <person name="Ma J."/>
        </authorList>
    </citation>
    <scope>NUCLEOTIDE SEQUENCE [LARGE SCALE GENOMIC DNA]</scope>
    <source>
        <strain evidence="5">JCM 17666</strain>
    </source>
</reference>
<feature type="domain" description="Isopropylmalate dehydrogenase-like" evidence="3">
    <location>
        <begin position="2"/>
        <end position="347"/>
    </location>
</feature>
<organism evidence="4 5">
    <name type="scientific">Pigmentiphaga soli</name>
    <dbReference type="NCBI Taxonomy" id="1007095"/>
    <lineage>
        <taxon>Bacteria</taxon>
        <taxon>Pseudomonadati</taxon>
        <taxon>Pseudomonadota</taxon>
        <taxon>Betaproteobacteria</taxon>
        <taxon>Burkholderiales</taxon>
        <taxon>Alcaligenaceae</taxon>
        <taxon>Pigmentiphaga</taxon>
    </lineage>
</organism>
<evidence type="ECO:0000256" key="2">
    <source>
        <dbReference type="ARBA" id="ARBA00023002"/>
    </source>
</evidence>
<proteinExistence type="inferred from homology"/>
<comment type="caution">
    <text evidence="4">The sequence shown here is derived from an EMBL/GenBank/DDBJ whole genome shotgun (WGS) entry which is preliminary data.</text>
</comment>
<protein>
    <submittedName>
        <fullName evidence="4">Isocitrate/isopropylmalate dehydrogenase family protein</fullName>
    </submittedName>
</protein>
<dbReference type="SMART" id="SM01329">
    <property type="entry name" value="Iso_dh"/>
    <property type="match status" value="1"/>
</dbReference>
<dbReference type="Pfam" id="PF00180">
    <property type="entry name" value="Iso_dh"/>
    <property type="match status" value="1"/>
</dbReference>